<name>A0A8T0SRL0_PANVG</name>
<dbReference type="EMBL" id="CM029045">
    <property type="protein sequence ID" value="KAG2598789.1"/>
    <property type="molecule type" value="Genomic_DNA"/>
</dbReference>
<reference evidence="2" key="1">
    <citation type="submission" date="2020-05" db="EMBL/GenBank/DDBJ databases">
        <title>WGS assembly of Panicum virgatum.</title>
        <authorList>
            <person name="Lovell J.T."/>
            <person name="Jenkins J."/>
            <person name="Shu S."/>
            <person name="Juenger T.E."/>
            <person name="Schmutz J."/>
        </authorList>
    </citation>
    <scope>NUCLEOTIDE SEQUENCE</scope>
    <source>
        <strain evidence="2">AP13</strain>
    </source>
</reference>
<proteinExistence type="predicted"/>
<organism evidence="2 3">
    <name type="scientific">Panicum virgatum</name>
    <name type="common">Blackwell switchgrass</name>
    <dbReference type="NCBI Taxonomy" id="38727"/>
    <lineage>
        <taxon>Eukaryota</taxon>
        <taxon>Viridiplantae</taxon>
        <taxon>Streptophyta</taxon>
        <taxon>Embryophyta</taxon>
        <taxon>Tracheophyta</taxon>
        <taxon>Spermatophyta</taxon>
        <taxon>Magnoliopsida</taxon>
        <taxon>Liliopsida</taxon>
        <taxon>Poales</taxon>
        <taxon>Poaceae</taxon>
        <taxon>PACMAD clade</taxon>
        <taxon>Panicoideae</taxon>
        <taxon>Panicodae</taxon>
        <taxon>Paniceae</taxon>
        <taxon>Panicinae</taxon>
        <taxon>Panicum</taxon>
        <taxon>Panicum sect. Hiantes</taxon>
    </lineage>
</organism>
<evidence type="ECO:0000313" key="3">
    <source>
        <dbReference type="Proteomes" id="UP000823388"/>
    </source>
</evidence>
<protein>
    <submittedName>
        <fullName evidence="2">Uncharacterized protein</fullName>
    </submittedName>
</protein>
<gene>
    <name evidence="2" type="ORF">PVAP13_5KG395600</name>
</gene>
<evidence type="ECO:0000256" key="1">
    <source>
        <dbReference type="SAM" id="MobiDB-lite"/>
    </source>
</evidence>
<keyword evidence="3" id="KW-1185">Reference proteome</keyword>
<feature type="region of interest" description="Disordered" evidence="1">
    <location>
        <begin position="23"/>
        <end position="71"/>
    </location>
</feature>
<dbReference type="Proteomes" id="UP000823388">
    <property type="component" value="Chromosome 5K"/>
</dbReference>
<comment type="caution">
    <text evidence="2">The sequence shown here is derived from an EMBL/GenBank/DDBJ whole genome shotgun (WGS) entry which is preliminary data.</text>
</comment>
<accession>A0A8T0SRL0</accession>
<dbReference type="AlphaFoldDB" id="A0A8T0SRL0"/>
<evidence type="ECO:0000313" key="2">
    <source>
        <dbReference type="EMBL" id="KAG2598789.1"/>
    </source>
</evidence>
<sequence>MGFGLGSQGIVIPTEVSLLEAVPAPSSVERGRGSSSLAPQPPMAQGELPGGRPLYVVEGGSGSSSLASQNI</sequence>